<accession>A0A124GMJ4</accession>
<dbReference type="EMBL" id="LKAM01000015">
    <property type="protein sequence ID" value="KUM45862.1"/>
    <property type="molecule type" value="Genomic_DNA"/>
</dbReference>
<sequence length="88" mass="9956">MHRKATIVRYHAKMNIPKDLIATIGPPPRSLVDSVPTRLNLTASLADASYAHPFPDCPRVNDLISHPRKGFFREHCNSWGTRRKGEHS</sequence>
<name>A0A124GMJ4_PICGL</name>
<dbReference type="AlphaFoldDB" id="A0A124GMJ4"/>
<comment type="caution">
    <text evidence="1">The sequence shown here is derived from an EMBL/GenBank/DDBJ whole genome shotgun (WGS) entry which is preliminary data.</text>
</comment>
<evidence type="ECO:0000313" key="1">
    <source>
        <dbReference type="EMBL" id="KUM45862.1"/>
    </source>
</evidence>
<proteinExistence type="predicted"/>
<organism evidence="1">
    <name type="scientific">Picea glauca</name>
    <name type="common">White spruce</name>
    <name type="synonym">Pinus glauca</name>
    <dbReference type="NCBI Taxonomy" id="3330"/>
    <lineage>
        <taxon>Eukaryota</taxon>
        <taxon>Viridiplantae</taxon>
        <taxon>Streptophyta</taxon>
        <taxon>Embryophyta</taxon>
        <taxon>Tracheophyta</taxon>
        <taxon>Spermatophyta</taxon>
        <taxon>Pinopsida</taxon>
        <taxon>Pinidae</taxon>
        <taxon>Conifers I</taxon>
        <taxon>Pinales</taxon>
        <taxon>Pinaceae</taxon>
        <taxon>Picea</taxon>
    </lineage>
</organism>
<gene>
    <name evidence="1" type="ORF">ABT39_MTgene2216</name>
</gene>
<reference evidence="1" key="1">
    <citation type="journal article" date="2015" name="Genome Biol. Evol.">
        <title>Organellar Genomes of White Spruce (Picea glauca): Assembly and Annotation.</title>
        <authorList>
            <person name="Jackman S.D."/>
            <person name="Warren R.L."/>
            <person name="Gibb E.A."/>
            <person name="Vandervalk B.P."/>
            <person name="Mohamadi H."/>
            <person name="Chu J."/>
            <person name="Raymond A."/>
            <person name="Pleasance S."/>
            <person name="Coope R."/>
            <person name="Wildung M.R."/>
            <person name="Ritland C.E."/>
            <person name="Bousquet J."/>
            <person name="Jones S.J."/>
            <person name="Bohlmann J."/>
            <person name="Birol I."/>
        </authorList>
    </citation>
    <scope>NUCLEOTIDE SEQUENCE [LARGE SCALE GENOMIC DNA]</scope>
    <source>
        <tissue evidence="1">Flushing bud</tissue>
    </source>
</reference>
<keyword evidence="1" id="KW-0496">Mitochondrion</keyword>
<protein>
    <submittedName>
        <fullName evidence="1">Uncharacterized protein</fullName>
    </submittedName>
</protein>
<geneLocation type="mitochondrion" evidence="1"/>